<proteinExistence type="inferred from homology"/>
<gene>
    <name evidence="2" type="ORF">GCM10011320_14640</name>
</gene>
<dbReference type="InterPro" id="IPR042100">
    <property type="entry name" value="Bug_dom1"/>
</dbReference>
<evidence type="ECO:0000313" key="2">
    <source>
        <dbReference type="EMBL" id="GGJ08781.1"/>
    </source>
</evidence>
<evidence type="ECO:0000313" key="3">
    <source>
        <dbReference type="Proteomes" id="UP000661507"/>
    </source>
</evidence>
<keyword evidence="3" id="KW-1185">Reference proteome</keyword>
<evidence type="ECO:0000256" key="1">
    <source>
        <dbReference type="ARBA" id="ARBA00006987"/>
    </source>
</evidence>
<dbReference type="PIRSF" id="PIRSF017082">
    <property type="entry name" value="YflP"/>
    <property type="match status" value="1"/>
</dbReference>
<dbReference type="PANTHER" id="PTHR42928:SF5">
    <property type="entry name" value="BLR1237 PROTEIN"/>
    <property type="match status" value="1"/>
</dbReference>
<dbReference type="EMBL" id="BMKW01000003">
    <property type="protein sequence ID" value="GGJ08781.1"/>
    <property type="molecule type" value="Genomic_DNA"/>
</dbReference>
<dbReference type="Pfam" id="PF03401">
    <property type="entry name" value="TctC"/>
    <property type="match status" value="1"/>
</dbReference>
<name>A0A917KFX0_9PROT</name>
<dbReference type="SUPFAM" id="SSF53850">
    <property type="entry name" value="Periplasmic binding protein-like II"/>
    <property type="match status" value="1"/>
</dbReference>
<dbReference type="Proteomes" id="UP000661507">
    <property type="component" value="Unassembled WGS sequence"/>
</dbReference>
<comment type="similarity">
    <text evidence="1">Belongs to the UPF0065 (bug) family.</text>
</comment>
<dbReference type="Gene3D" id="3.40.190.10">
    <property type="entry name" value="Periplasmic binding protein-like II"/>
    <property type="match status" value="1"/>
</dbReference>
<accession>A0A917KFX0</accession>
<dbReference type="PANTHER" id="PTHR42928">
    <property type="entry name" value="TRICARBOXYLATE-BINDING PROTEIN"/>
    <property type="match status" value="1"/>
</dbReference>
<protein>
    <submittedName>
        <fullName evidence="2">ABC transporter substrate-binding protein</fullName>
    </submittedName>
</protein>
<dbReference type="InterPro" id="IPR005064">
    <property type="entry name" value="BUG"/>
</dbReference>
<reference evidence="2" key="2">
    <citation type="submission" date="2020-09" db="EMBL/GenBank/DDBJ databases">
        <authorList>
            <person name="Sun Q."/>
            <person name="Zhou Y."/>
        </authorList>
    </citation>
    <scope>NUCLEOTIDE SEQUENCE</scope>
    <source>
        <strain evidence="2">CGMCC 1.3617</strain>
    </source>
</reference>
<sequence>MPGIHRRSIAIAALAAPGRLGSAHAQAPWPDRPVRFIVPYSAGGVADTIARILQQRVAEHLGQSFIIENRTGASGAIGAAAVHSSPADGYTLLFEGATFATLPEVRHDLPFDYAEAFVPVVQVTSQPYIIGIRAGFPATDLAGFVAEAKRRPGEVTYGTPGVAHIGHFMGEALQMAAGIRLEHVPYRGGADVARELAAGRIDAGIISFSSLRPAVERGATLIASTAGQRQASLPQIPVIAETFPGYDMSSWTGVFAPAGSPQVAMLRFAQALRSALADPEVRRRIEAAGADPVESDPTAFAGVITRDRATARRIVQATGLRVG</sequence>
<organism evidence="2 3">
    <name type="scientific">Neoroseomonas lacus</name>
    <dbReference type="NCBI Taxonomy" id="287609"/>
    <lineage>
        <taxon>Bacteria</taxon>
        <taxon>Pseudomonadati</taxon>
        <taxon>Pseudomonadota</taxon>
        <taxon>Alphaproteobacteria</taxon>
        <taxon>Acetobacterales</taxon>
        <taxon>Acetobacteraceae</taxon>
        <taxon>Neoroseomonas</taxon>
    </lineage>
</organism>
<dbReference type="AlphaFoldDB" id="A0A917KFX0"/>
<reference evidence="2" key="1">
    <citation type="journal article" date="2014" name="Int. J. Syst. Evol. Microbiol.">
        <title>Complete genome sequence of Corynebacterium casei LMG S-19264T (=DSM 44701T), isolated from a smear-ripened cheese.</title>
        <authorList>
            <consortium name="US DOE Joint Genome Institute (JGI-PGF)"/>
            <person name="Walter F."/>
            <person name="Albersmeier A."/>
            <person name="Kalinowski J."/>
            <person name="Ruckert C."/>
        </authorList>
    </citation>
    <scope>NUCLEOTIDE SEQUENCE</scope>
    <source>
        <strain evidence="2">CGMCC 1.3617</strain>
    </source>
</reference>
<dbReference type="Gene3D" id="3.40.190.150">
    <property type="entry name" value="Bordetella uptake gene, domain 1"/>
    <property type="match status" value="1"/>
</dbReference>
<comment type="caution">
    <text evidence="2">The sequence shown here is derived from an EMBL/GenBank/DDBJ whole genome shotgun (WGS) entry which is preliminary data.</text>
</comment>
<dbReference type="RefSeq" id="WP_188966290.1">
    <property type="nucleotide sequence ID" value="NZ_BMKW01000003.1"/>
</dbReference>